<keyword evidence="4" id="KW-1185">Reference proteome</keyword>
<dbReference type="GO" id="GO:0005230">
    <property type="term" value="F:extracellular ligand-gated monoatomic ion channel activity"/>
    <property type="evidence" value="ECO:0007669"/>
    <property type="project" value="InterPro"/>
</dbReference>
<dbReference type="InterPro" id="IPR006202">
    <property type="entry name" value="Neur_chan_lig-bd"/>
</dbReference>
<organism evidence="3 4">
    <name type="scientific">Caenorhabditis nigoni</name>
    <dbReference type="NCBI Taxonomy" id="1611254"/>
    <lineage>
        <taxon>Eukaryota</taxon>
        <taxon>Metazoa</taxon>
        <taxon>Ecdysozoa</taxon>
        <taxon>Nematoda</taxon>
        <taxon>Chromadorea</taxon>
        <taxon>Rhabditida</taxon>
        <taxon>Rhabditina</taxon>
        <taxon>Rhabditomorpha</taxon>
        <taxon>Rhabditoidea</taxon>
        <taxon>Rhabditidae</taxon>
        <taxon>Peloderinae</taxon>
        <taxon>Caenorhabditis</taxon>
    </lineage>
</organism>
<dbReference type="AlphaFoldDB" id="A0A2G5SSU7"/>
<dbReference type="Gene3D" id="2.70.170.10">
    <property type="entry name" value="Neurotransmitter-gated ion-channel ligand-binding domain"/>
    <property type="match status" value="1"/>
</dbReference>
<feature type="domain" description="Neurotransmitter-gated ion-channel ligand-binding" evidence="2">
    <location>
        <begin position="26"/>
        <end position="81"/>
    </location>
</feature>
<dbReference type="EMBL" id="PDUG01000006">
    <property type="protein sequence ID" value="PIC17941.1"/>
    <property type="molecule type" value="Genomic_DNA"/>
</dbReference>
<dbReference type="Pfam" id="PF02931">
    <property type="entry name" value="Neur_chan_LBD"/>
    <property type="match status" value="1"/>
</dbReference>
<evidence type="ECO:0000313" key="4">
    <source>
        <dbReference type="Proteomes" id="UP000230233"/>
    </source>
</evidence>
<evidence type="ECO:0000256" key="1">
    <source>
        <dbReference type="SAM" id="SignalP"/>
    </source>
</evidence>
<dbReference type="InterPro" id="IPR036734">
    <property type="entry name" value="Neur_chan_lig-bd_sf"/>
</dbReference>
<accession>A0A2G5SSU7</accession>
<name>A0A2G5SSU7_9PELO</name>
<dbReference type="GO" id="GO:0016020">
    <property type="term" value="C:membrane"/>
    <property type="evidence" value="ECO:0007669"/>
    <property type="project" value="InterPro"/>
</dbReference>
<dbReference type="OrthoDB" id="5975154at2759"/>
<gene>
    <name evidence="3" type="primary">Cni-acr-10</name>
    <name evidence="3" type="synonym">Cnig_chr_X.g24003</name>
    <name evidence="3" type="ORF">B9Z55_024003</name>
</gene>
<dbReference type="Proteomes" id="UP000230233">
    <property type="component" value="Chromosome X"/>
</dbReference>
<proteinExistence type="predicted"/>
<evidence type="ECO:0000259" key="2">
    <source>
        <dbReference type="Pfam" id="PF02931"/>
    </source>
</evidence>
<protein>
    <recommendedName>
        <fullName evidence="2">Neurotransmitter-gated ion-channel ligand-binding domain-containing protein</fullName>
    </recommendedName>
</protein>
<evidence type="ECO:0000313" key="3">
    <source>
        <dbReference type="EMBL" id="PIC17941.1"/>
    </source>
</evidence>
<feature type="chain" id="PRO_5013868967" description="Neurotransmitter-gated ion-channel ligand-binding domain-containing protein" evidence="1">
    <location>
        <begin position="23"/>
        <end position="113"/>
    </location>
</feature>
<dbReference type="SUPFAM" id="SSF63712">
    <property type="entry name" value="Nicotinic receptor ligand binding domain-like"/>
    <property type="match status" value="1"/>
</dbReference>
<sequence length="113" mass="13266">MSNRLFVFFCLFFVTFLDYSECSKAENKLYRDILTGYLKLARPVRYPRNVLKVHMKVFLQQILNLDGQNQIIEVNAWLKYVLINTSFFFLRVNISGMDGLPFAVGSSPIRQHH</sequence>
<comment type="caution">
    <text evidence="3">The sequence shown here is derived from an EMBL/GenBank/DDBJ whole genome shotgun (WGS) entry which is preliminary data.</text>
</comment>
<reference evidence="4" key="1">
    <citation type="submission" date="2017-10" db="EMBL/GenBank/DDBJ databases">
        <title>Rapid genome shrinkage in a self-fertile nematode reveals novel sperm competition proteins.</title>
        <authorList>
            <person name="Yin D."/>
            <person name="Schwarz E.M."/>
            <person name="Thomas C.G."/>
            <person name="Felde R.L."/>
            <person name="Korf I.F."/>
            <person name="Cutter A.D."/>
            <person name="Schartner C.M."/>
            <person name="Ralston E.J."/>
            <person name="Meyer B.J."/>
            <person name="Haag E.S."/>
        </authorList>
    </citation>
    <scope>NUCLEOTIDE SEQUENCE [LARGE SCALE GENOMIC DNA]</scope>
    <source>
        <strain evidence="4">JU1422</strain>
    </source>
</reference>
<keyword evidence="1" id="KW-0732">Signal</keyword>
<feature type="signal peptide" evidence="1">
    <location>
        <begin position="1"/>
        <end position="22"/>
    </location>
</feature>